<evidence type="ECO:0000256" key="2">
    <source>
        <dbReference type="ARBA" id="ARBA00022679"/>
    </source>
</evidence>
<keyword evidence="2" id="KW-0808">Transferase</keyword>
<dbReference type="Gene3D" id="3.40.50.150">
    <property type="entry name" value="Vaccinia Virus protein VP39"/>
    <property type="match status" value="1"/>
</dbReference>
<evidence type="ECO:0000313" key="3">
    <source>
        <dbReference type="EMBL" id="GIU67581.1"/>
    </source>
</evidence>
<gene>
    <name evidence="3" type="ORF">PsB1_1735</name>
</gene>
<dbReference type="Proteomes" id="UP001161064">
    <property type="component" value="Unassembled WGS sequence"/>
</dbReference>
<proteinExistence type="predicted"/>
<dbReference type="PANTHER" id="PTHR43648">
    <property type="entry name" value="ELECTRON TRANSFER FLAVOPROTEIN BETA SUBUNIT LYSINE METHYLTRANSFERASE"/>
    <property type="match status" value="1"/>
</dbReference>
<accession>A0ABQ4PX67</accession>
<reference evidence="3" key="2">
    <citation type="journal article" date="2023" name="ISME Commun">
        <title>Characterization of a bloom-associated alphaproteobacterial lineage, 'Candidatus Phycosocius': insights into freshwater algal-bacterial interactions.</title>
        <authorList>
            <person name="Tanabe Y."/>
            <person name="Yamaguchi H."/>
            <person name="Yoshida M."/>
            <person name="Kai A."/>
            <person name="Okazaki Y."/>
        </authorList>
    </citation>
    <scope>NUCLEOTIDE SEQUENCE</scope>
    <source>
        <strain evidence="3">BOTRYCO-1</strain>
    </source>
</reference>
<name>A0ABQ4PX67_9PROT</name>
<keyword evidence="1 3" id="KW-0489">Methyltransferase</keyword>
<sequence length="230" mass="25236">MVGVLTLQLSMDSKEHILPRLLAFILANTRRTHPAHCPEIQLHLADHAVALWQLTEVELAKQGLPLPFWAFAWAGGQALARYVLDHCELVAGKRVLDLASGSGLVAIAATMAGAVHVTAADIDPYAIAAIGLNAKVNRQEIDCHFGDLIGQEVDADIILVGDFFYERDIAYPLFNWLLACQAKGIMILIGDPGRTYLPKAHLKEVACYTIEVSRELEDSDVKMTSVWALR</sequence>
<keyword evidence="3" id="KW-0689">Ribosomal protein</keyword>
<dbReference type="InterPro" id="IPR029063">
    <property type="entry name" value="SAM-dependent_MTases_sf"/>
</dbReference>
<evidence type="ECO:0000256" key="1">
    <source>
        <dbReference type="ARBA" id="ARBA00022603"/>
    </source>
</evidence>
<dbReference type="Pfam" id="PF06325">
    <property type="entry name" value="PrmA"/>
    <property type="match status" value="1"/>
</dbReference>
<reference evidence="3" key="1">
    <citation type="submission" date="2021-05" db="EMBL/GenBank/DDBJ databases">
        <authorList>
            <person name="Tanabe Y."/>
        </authorList>
    </citation>
    <scope>NUCLEOTIDE SEQUENCE</scope>
    <source>
        <strain evidence="3">BOTRYCO-1</strain>
    </source>
</reference>
<dbReference type="GO" id="GO:0005840">
    <property type="term" value="C:ribosome"/>
    <property type="evidence" value="ECO:0007669"/>
    <property type="project" value="UniProtKB-KW"/>
</dbReference>
<keyword evidence="4" id="KW-1185">Reference proteome</keyword>
<dbReference type="GO" id="GO:0008168">
    <property type="term" value="F:methyltransferase activity"/>
    <property type="evidence" value="ECO:0007669"/>
    <property type="project" value="UniProtKB-KW"/>
</dbReference>
<dbReference type="SUPFAM" id="SSF53335">
    <property type="entry name" value="S-adenosyl-L-methionine-dependent methyltransferases"/>
    <property type="match status" value="1"/>
</dbReference>
<dbReference type="EMBL" id="BPFZ01000011">
    <property type="protein sequence ID" value="GIU67581.1"/>
    <property type="molecule type" value="Genomic_DNA"/>
</dbReference>
<keyword evidence="3" id="KW-0687">Ribonucleoprotein</keyword>
<dbReference type="InterPro" id="IPR050078">
    <property type="entry name" value="Ribosomal_L11_MeTrfase_PrmA"/>
</dbReference>
<protein>
    <submittedName>
        <fullName evidence="3">50S ribosomal protein L11 methyltransferase</fullName>
    </submittedName>
</protein>
<dbReference type="PANTHER" id="PTHR43648:SF1">
    <property type="entry name" value="ELECTRON TRANSFER FLAVOPROTEIN BETA SUBUNIT LYSINE METHYLTRANSFERASE"/>
    <property type="match status" value="1"/>
</dbReference>
<organism evidence="3 4">
    <name type="scientific">Candidatus Phycosocius spiralis</name>
    <dbReference type="NCBI Taxonomy" id="2815099"/>
    <lineage>
        <taxon>Bacteria</taxon>
        <taxon>Pseudomonadati</taxon>
        <taxon>Pseudomonadota</taxon>
        <taxon>Alphaproteobacteria</taxon>
        <taxon>Caulobacterales</taxon>
        <taxon>Caulobacterales incertae sedis</taxon>
        <taxon>Candidatus Phycosocius</taxon>
    </lineage>
</organism>
<evidence type="ECO:0000313" key="4">
    <source>
        <dbReference type="Proteomes" id="UP001161064"/>
    </source>
</evidence>
<dbReference type="RefSeq" id="WP_320412731.1">
    <property type="nucleotide sequence ID" value="NZ_BPFZ01000011.1"/>
</dbReference>
<dbReference type="GO" id="GO:0032259">
    <property type="term" value="P:methylation"/>
    <property type="evidence" value="ECO:0007669"/>
    <property type="project" value="UniProtKB-KW"/>
</dbReference>
<comment type="caution">
    <text evidence="3">The sequence shown here is derived from an EMBL/GenBank/DDBJ whole genome shotgun (WGS) entry which is preliminary data.</text>
</comment>